<dbReference type="InterPro" id="IPR052026">
    <property type="entry name" value="ExeA_AAA_ATPase_DNA-bind"/>
</dbReference>
<protein>
    <submittedName>
        <fullName evidence="3">MSHA biogenesis protein MshM</fullName>
    </submittedName>
</protein>
<name>A0A3B1A7D6_9ZZZZ</name>
<dbReference type="PANTHER" id="PTHR35894">
    <property type="entry name" value="GENERAL SECRETION PATHWAY PROTEIN A-RELATED"/>
    <property type="match status" value="1"/>
</dbReference>
<dbReference type="InterPro" id="IPR049945">
    <property type="entry name" value="AAA_22"/>
</dbReference>
<gene>
    <name evidence="3" type="ORF">MNBD_GAMMA22-2054</name>
</gene>
<evidence type="ECO:0000259" key="2">
    <source>
        <dbReference type="Pfam" id="PF13401"/>
    </source>
</evidence>
<feature type="transmembrane region" description="Helical" evidence="1">
    <location>
        <begin position="278"/>
        <end position="301"/>
    </location>
</feature>
<reference evidence="3" key="1">
    <citation type="submission" date="2018-06" db="EMBL/GenBank/DDBJ databases">
        <authorList>
            <person name="Zhirakovskaya E."/>
        </authorList>
    </citation>
    <scope>NUCLEOTIDE SEQUENCE</scope>
</reference>
<evidence type="ECO:0000256" key="1">
    <source>
        <dbReference type="SAM" id="Phobius"/>
    </source>
</evidence>
<dbReference type="Pfam" id="PF13401">
    <property type="entry name" value="AAA_22"/>
    <property type="match status" value="1"/>
</dbReference>
<evidence type="ECO:0000313" key="3">
    <source>
        <dbReference type="EMBL" id="VAX01646.1"/>
    </source>
</evidence>
<keyword evidence="1" id="KW-1133">Transmembrane helix</keyword>
<dbReference type="Gene3D" id="3.40.50.300">
    <property type="entry name" value="P-loop containing nucleotide triphosphate hydrolases"/>
    <property type="match status" value="1"/>
</dbReference>
<accession>A0A3B1A7D6</accession>
<dbReference type="SUPFAM" id="SSF52540">
    <property type="entry name" value="P-loop containing nucleoside triphosphate hydrolases"/>
    <property type="match status" value="1"/>
</dbReference>
<keyword evidence="1" id="KW-0812">Transmembrane</keyword>
<sequence>MYQQHFGLITLPFSLSPDTDYFFTYGHYSNALNTLVVALRTGEGFIKVTGEVGIGKTILCRRLLNYLDEDFLTVYVPNPLLSPMGLYLAVAQELGIDINRYTHQHLIMNKISEQLINLTQQGQRVVLCLDEAQAMPDDTLEALRLLTNIETEKSKLLQVVLFGQPELNERLSHRSVRQLRQRIVFSYDLKPIDRQGMDAYLDHRLRIAGYMGMNLFHPLALKNLYQASHGIPRLINILSHKALLIAYGRGSKIVEPRFVDIAINDTEETSNQLINIRYLLRNGLAVVSLLAITLASSYFVIS</sequence>
<dbReference type="AlphaFoldDB" id="A0A3B1A7D6"/>
<organism evidence="3">
    <name type="scientific">hydrothermal vent metagenome</name>
    <dbReference type="NCBI Taxonomy" id="652676"/>
    <lineage>
        <taxon>unclassified sequences</taxon>
        <taxon>metagenomes</taxon>
        <taxon>ecological metagenomes</taxon>
    </lineage>
</organism>
<proteinExistence type="predicted"/>
<dbReference type="EMBL" id="UOFS01000049">
    <property type="protein sequence ID" value="VAX01646.1"/>
    <property type="molecule type" value="Genomic_DNA"/>
</dbReference>
<dbReference type="InterPro" id="IPR027417">
    <property type="entry name" value="P-loop_NTPase"/>
</dbReference>
<dbReference type="PANTHER" id="PTHR35894:SF7">
    <property type="entry name" value="GENERAL SECRETION PATHWAY PROTEIN A-RELATED"/>
    <property type="match status" value="1"/>
</dbReference>
<dbReference type="GO" id="GO:0016887">
    <property type="term" value="F:ATP hydrolysis activity"/>
    <property type="evidence" value="ECO:0007669"/>
    <property type="project" value="InterPro"/>
</dbReference>
<feature type="domain" description="ORC1/DEAH AAA+ ATPase" evidence="2">
    <location>
        <begin position="41"/>
        <end position="171"/>
    </location>
</feature>
<keyword evidence="1" id="KW-0472">Membrane</keyword>